<sequence length="54" mass="5842">MARFGGQGPRFAWPLRMACAEIQGIFLGLRDPPESGGMAVGREKDTGRLGLTHQ</sequence>
<evidence type="ECO:0000313" key="2">
    <source>
        <dbReference type="EMBL" id="OIQ88328.1"/>
    </source>
</evidence>
<evidence type="ECO:0000256" key="1">
    <source>
        <dbReference type="SAM" id="MobiDB-lite"/>
    </source>
</evidence>
<accession>A0A1J5QXL2</accession>
<reference evidence="2" key="1">
    <citation type="submission" date="2016-10" db="EMBL/GenBank/DDBJ databases">
        <title>Sequence of Gallionella enrichment culture.</title>
        <authorList>
            <person name="Poehlein A."/>
            <person name="Muehling M."/>
            <person name="Daniel R."/>
        </authorList>
    </citation>
    <scope>NUCLEOTIDE SEQUENCE</scope>
</reference>
<comment type="caution">
    <text evidence="2">The sequence shown here is derived from an EMBL/GenBank/DDBJ whole genome shotgun (WGS) entry which is preliminary data.</text>
</comment>
<organism evidence="2">
    <name type="scientific">mine drainage metagenome</name>
    <dbReference type="NCBI Taxonomy" id="410659"/>
    <lineage>
        <taxon>unclassified sequences</taxon>
        <taxon>metagenomes</taxon>
        <taxon>ecological metagenomes</taxon>
    </lineage>
</organism>
<feature type="region of interest" description="Disordered" evidence="1">
    <location>
        <begin position="33"/>
        <end position="54"/>
    </location>
</feature>
<gene>
    <name evidence="2" type="ORF">GALL_298110</name>
</gene>
<dbReference type="AlphaFoldDB" id="A0A1J5QXL2"/>
<dbReference type="EMBL" id="MLJW01000377">
    <property type="protein sequence ID" value="OIQ88328.1"/>
    <property type="molecule type" value="Genomic_DNA"/>
</dbReference>
<proteinExistence type="predicted"/>
<protein>
    <submittedName>
        <fullName evidence="2">Uncharacterized protein</fullName>
    </submittedName>
</protein>
<name>A0A1J5QXL2_9ZZZZ</name>